<evidence type="ECO:0000256" key="1">
    <source>
        <dbReference type="SAM" id="MobiDB-lite"/>
    </source>
</evidence>
<gene>
    <name evidence="2" type="ORF">TPAR_03055</name>
</gene>
<dbReference type="EMBL" id="PKSG01000302">
    <property type="protein sequence ID" value="POR36761.1"/>
    <property type="molecule type" value="Genomic_DNA"/>
</dbReference>
<reference evidence="2 3" key="1">
    <citation type="submission" date="2018-01" db="EMBL/GenBank/DDBJ databases">
        <title>Harnessing the power of phylogenomics to disentangle the directionality and signatures of interkingdom host jumping in the parasitic fungal genus Tolypocladium.</title>
        <authorList>
            <person name="Quandt C.A."/>
            <person name="Patterson W."/>
            <person name="Spatafora J.W."/>
        </authorList>
    </citation>
    <scope>NUCLEOTIDE SEQUENCE [LARGE SCALE GENOMIC DNA]</scope>
    <source>
        <strain evidence="2 3">NRBC 100945</strain>
    </source>
</reference>
<dbReference type="Proteomes" id="UP000237481">
    <property type="component" value="Unassembled WGS sequence"/>
</dbReference>
<keyword evidence="3" id="KW-1185">Reference proteome</keyword>
<proteinExistence type="predicted"/>
<name>A0A2S4L2U7_9HYPO</name>
<dbReference type="AlphaFoldDB" id="A0A2S4L2U7"/>
<organism evidence="2 3">
    <name type="scientific">Tolypocladium paradoxum</name>
    <dbReference type="NCBI Taxonomy" id="94208"/>
    <lineage>
        <taxon>Eukaryota</taxon>
        <taxon>Fungi</taxon>
        <taxon>Dikarya</taxon>
        <taxon>Ascomycota</taxon>
        <taxon>Pezizomycotina</taxon>
        <taxon>Sordariomycetes</taxon>
        <taxon>Hypocreomycetidae</taxon>
        <taxon>Hypocreales</taxon>
        <taxon>Ophiocordycipitaceae</taxon>
        <taxon>Tolypocladium</taxon>
    </lineage>
</organism>
<comment type="caution">
    <text evidence="2">The sequence shown here is derived from an EMBL/GenBank/DDBJ whole genome shotgun (WGS) entry which is preliminary data.</text>
</comment>
<feature type="compositionally biased region" description="Polar residues" evidence="1">
    <location>
        <begin position="21"/>
        <end position="61"/>
    </location>
</feature>
<dbReference type="OrthoDB" id="4624666at2759"/>
<sequence>MSSASATAKAKFEAVLASAKGDSSSYPSNRVCVTQHPSSGGCEVTNSVMRRRSSTSSQTGDSRIKTMIKSLTSPPAY</sequence>
<accession>A0A2S4L2U7</accession>
<feature type="region of interest" description="Disordered" evidence="1">
    <location>
        <begin position="19"/>
        <end position="77"/>
    </location>
</feature>
<evidence type="ECO:0000313" key="2">
    <source>
        <dbReference type="EMBL" id="POR36761.1"/>
    </source>
</evidence>
<evidence type="ECO:0000313" key="3">
    <source>
        <dbReference type="Proteomes" id="UP000237481"/>
    </source>
</evidence>
<protein>
    <submittedName>
        <fullName evidence="2">Uncharacterized protein</fullName>
    </submittedName>
</protein>